<name>A0A8X6PYV7_NEPPI</name>
<reference evidence="2" key="1">
    <citation type="submission" date="2020-08" db="EMBL/GenBank/DDBJ databases">
        <title>Multicomponent nature underlies the extraordinary mechanical properties of spider dragline silk.</title>
        <authorList>
            <person name="Kono N."/>
            <person name="Nakamura H."/>
            <person name="Mori M."/>
            <person name="Yoshida Y."/>
            <person name="Ohtoshi R."/>
            <person name="Malay A.D."/>
            <person name="Moran D.A.P."/>
            <person name="Tomita M."/>
            <person name="Numata K."/>
            <person name="Arakawa K."/>
        </authorList>
    </citation>
    <scope>NUCLEOTIDE SEQUENCE</scope>
</reference>
<feature type="region of interest" description="Disordered" evidence="1">
    <location>
        <begin position="69"/>
        <end position="105"/>
    </location>
</feature>
<dbReference type="OrthoDB" id="6430959at2759"/>
<sequence length="105" mass="11757">MPLRTSHSQIEEQIDTFIQNFKRNSAVFVSNFNLENYGATLRHTFSAGQLSPNDHSRSKRYSFLSAYSSSSRRTSVDGTNSSFSEGESFYHDEADISESSSGKSI</sequence>
<feature type="compositionally biased region" description="Polar residues" evidence="1">
    <location>
        <begin position="76"/>
        <end position="85"/>
    </location>
</feature>
<dbReference type="EMBL" id="BMAW01121985">
    <property type="protein sequence ID" value="GFT96831.1"/>
    <property type="molecule type" value="Genomic_DNA"/>
</dbReference>
<comment type="caution">
    <text evidence="2">The sequence shown here is derived from an EMBL/GenBank/DDBJ whole genome shotgun (WGS) entry which is preliminary data.</text>
</comment>
<accession>A0A8X6PYV7</accession>
<dbReference type="AlphaFoldDB" id="A0A8X6PYV7"/>
<evidence type="ECO:0000313" key="3">
    <source>
        <dbReference type="Proteomes" id="UP000887013"/>
    </source>
</evidence>
<protein>
    <submittedName>
        <fullName evidence="2">Uncharacterized protein</fullName>
    </submittedName>
</protein>
<keyword evidence="3" id="KW-1185">Reference proteome</keyword>
<gene>
    <name evidence="2" type="primary">NCL1_18092</name>
    <name evidence="2" type="ORF">NPIL_40511</name>
</gene>
<dbReference type="Proteomes" id="UP000887013">
    <property type="component" value="Unassembled WGS sequence"/>
</dbReference>
<evidence type="ECO:0000256" key="1">
    <source>
        <dbReference type="SAM" id="MobiDB-lite"/>
    </source>
</evidence>
<proteinExistence type="predicted"/>
<evidence type="ECO:0000313" key="2">
    <source>
        <dbReference type="EMBL" id="GFT96831.1"/>
    </source>
</evidence>
<organism evidence="2 3">
    <name type="scientific">Nephila pilipes</name>
    <name type="common">Giant wood spider</name>
    <name type="synonym">Nephila maculata</name>
    <dbReference type="NCBI Taxonomy" id="299642"/>
    <lineage>
        <taxon>Eukaryota</taxon>
        <taxon>Metazoa</taxon>
        <taxon>Ecdysozoa</taxon>
        <taxon>Arthropoda</taxon>
        <taxon>Chelicerata</taxon>
        <taxon>Arachnida</taxon>
        <taxon>Araneae</taxon>
        <taxon>Araneomorphae</taxon>
        <taxon>Entelegynae</taxon>
        <taxon>Araneoidea</taxon>
        <taxon>Nephilidae</taxon>
        <taxon>Nephila</taxon>
    </lineage>
</organism>